<feature type="region of interest" description="Disordered" evidence="2">
    <location>
        <begin position="3363"/>
        <end position="3420"/>
    </location>
</feature>
<sequence length="3942" mass="415511">MEEIDFPPDVRTMLWILLGEMPLQARENLAWESRELYLALQRGLMDLRAASRETIQMVEAALPPEVARPYIESVRMLTDEPGGTDPVQQLLFQLDELANGQVDYSQKIQASKWEIIAEIIMLIAELAILAALIAFTGGASVSQMFLARARSKLAILIIIDRLLRMSPIGSPLGQAIHEAIVALGIRLAQIGLNTGGRKPGGVDWKDVGVAAAFGALTGGFMEIFDKFLKPIKNIFKDLLGDVFGKFKIDPNSLLFKGLVNGPPTVVTAFVVGGAAESTAEVIINGAFYDKWEFKWETFVGSGTSTVFDMGAGLAIGAGAFSIYNNYFNNNRFTDINELPGPDNRLGGGSGSGKPDVGPDVKGPSTVKSNLFTPDPAVPFPNTVSTELPSGIGSGLSIPPPTYTPPPPSALNILPTGGRDVLSGPFDLTTRDSNSPNGANNLGGYGFNSGNGFNGSNSFSDPSGPPAPYVPPSTSSAFTPSTPPPGRASGPSAVSNAVLTTPELTPQDLIDGLTPDTPSNVPRSTSDLLQGLTTPKGSATAPDSNTPGGMDATHVDTDPGDASFGQDGTRDVPHDTTGQDLPGQGQPARNTGAPPGTEHGTHQQVNGAPPATDAESDTVTAPTPLGTSAGSNTTAPASAPGTHNASPGTPGSQSQQSSRTALTDGTDATGLTDDQQADRNGQEYLSDGTDQSLTPAPRDTNTTTNTTVPEGDPAPPTGLRTSSEAPQPDAAPLSGEAPAEHTGTDAETGADALTGPTPEHSLPIADPVRPEQRRAGTHDVPAVPTAAPEAPAVSPDTSSAEASDGRSATPSSFPGMSSPSSSPPLSSSSPTALATSSSLPAPGAGPQQGDLPGLSGPDADLAPDGAEAVGATGPVSGTAADAAPGSPAWEAARAGVEPVLRSHTWVDPVSTPPDPQQQGRTTQFVVRSKFEVRRFGVGGDHVTDLTVEVGVGSPDRMPDGVWAKVLSGVDTAINAPGHRLPNGDLLHVTVVRVESDPHHNGLNVEFVGRDQQMTRSAWWADADPVDYAHEITHMLGLRDESRHAVAPRRPDVEGSLLGDYRRPAPEGLAQGGLRGRHLQLISTLVGDLSPTPTRTPRSASARTTATATVSATATVASPPPVGRPATTSGAPGAEPYAPVLPSTRPPVLDRDLPRPLGGRRDRTGFGDGSRMPAYIDDVQELVQDAPPEVLLELVSGGMTFGHSDVVLRGTGEALAEIGRLLSTGSDGVRPEQPNKGRPAGSKLMADVTYAFTQEPKTLAGDGRVFPYTAQDGSARKLSVVARHYGDWEQFTDTYGSPVKVDGMHRSVFTAGQSKTMQSAFQIALGGPIGPVGAAAFSGFGRLGLRLGFTDRVGYGQTEQGTSQTETRALDGSRVYLDHVYYDLRVTDADGRIVTGPEPAVFGFAVRDGLSVRLPDSVMSATAAPGRIPRSMELGRQSAYRLVRTEGFGPVSRMRDWAAQEIGVAPGSTAYGELNSFFSSLSFQRQSPALSRGRVTTVPLFADDRTRTPLGVFVVDVVPGRATLITETPDAEMRDINTLAVRNDRSVQKTAAFGIDGVAGPAFNFFDLGNGALNLRLQFGAAFRYLFSVSRTAGLGGSGAIKTAGQVKGDATGLYLVRKTVYVQRSGSGSRPQQFHTWSVDRMTRTEARRLAGWDDGLRRALRAGAPEPFAPAYLTPDRPPTLGMHRVEEFAFGDGTKTGPTGATGRERTFLDTLADEVLTALAAAYPGLVARLDQLAPPEHRTWRERANAVLGPPDPSAGARPAPTTRWKNDDEYRTALANTLEVLSALSYRSMAGNLEALTTTGIRIRFNEPGRIGQGHRYIWLHGELTNRRFEGVQDDFKLRYSSVGVERVDGQKSAKRIGEAGVEGLIAFRDPLTDDIGAPNNAGGPSAGVRWGWQADEETNFGATATYEPMTVSAGPSHLYRYDLSITVDRGGYWRFRGLLRGTATLGLLGTQPFVFRQPQDLLIGTAPGGRQVGGGPRTGQVLISIPGTHAPAVDPHRRAAANPYASVALQPVRTLRPARARALALGDLSRPGSLVRASDLVGNPGPVTPNGRGSQMFRDLQNHPFLTIGVMPSPALVSALEQAMAAGSGGAWQLTEEGAPTREAVLRAFQPQYLTANFDQSSGPLGWSASGLMGKGPYATLWATFRHLTAVDGIQALTGSVPMDTEMVLGGTGQTAGKLTKTRTFFVGGQLIYARSHAAGPGLLGTYGLVASPWSTADQSSRTVTRSFVHDMNRKGFGHQVLVSGTAEHWLALTASLLGSGAAGRPLVPDWIAAAAGRMTTVPGGWLAHVPEKSAHLVGLIDDGMGEVPRYTRHSWSPQPWLRDDHFGTYAVNALDPTAALAAFEQQVAVLGLDDAARERVRTLVSSRVLRSLDKETTGGGSSVPARTGAWGWHSVRIGKRQIRIRVQLEPGTPTFEMLDHSVEMEENRRAIETVTEGAESTKGADFGYLVGEAVHTENPTGAVAAGPTFTETGSDRKSSGESRTESTLTVFRAASTEPYAEIATPYTLRISLEADDPAPGRRGPVRTGFDRFRGKQVISVAHSAGILREHVPLSLMAPDGEPDADLLPPPDLTGLAAPRQGVPPYVLGPDTVHGDGTLKPFRFPATGFDVRRIVGLADIQVANTYALALSYDAGFSVDGPDAARRARDTGLTRLGSGSAQALEDGTGNAALTAYYHRAVTPQGYGVPGLTEKNIVSTESAQLELYAKPDFSRARLLTVADGQKMEMLRRTGAGAASSVGRETVQDSALGAGVLISSDKTGMHQMGGSGTGPYAAEGDTLPTSADQLTSINTKPKTGRVFLFAVPTSWLSVADVRRGIKDTRVGRFVGGTFGHVRPGPKAVGSEAYALTWVRDDVARELGLIDDTNFPARVGAAWDAVGEASKAWVDADKAYWKKRRSAIGRREERDAARIALDDAETAAGAARRRLAQSYDVAEAAHNAVEAAEERMDRIRSAGQQSIREALEAAEASDTGEAAHDGWAELAREEMAEARAALAAAERTSRERLSPTEVHIAALRERKAAADRRVNTAERALATADRRVGAATRRHDAAVTAFGNRRTLLGTLRTTAEDAAAEYHRVRAGTDQLTRWHQEAATGEGRKRLEGRTEPPAVTYLKPAVPAPPVPPALPAYTRTGTGPDARLTSPDEVTYALHEVPEDGDAFLHALVEGLSRSAPGLLTEQGVDLGDRRAAADAVLRMLTARLMDPSDADLLEAVAPDAMDAFSDAEVTGAGLRGAGPLAADTPGGREFDGLGGLMPHSVTPDPAARAALAVAQLMRPGNTEGEAGWNHGAADLLPVLAARTFGVDITVVDDAGRFQDFGPGPSDPTGHLAGALGLPPGGPRPHVVLSLADRHYRLAVREGAVTDAKPEPKAGGKTEAGTQPEPKVQDKTEARTQPEPKPVQPSSALPPDGAARGRPVRVPVTGECLFHSLIASDPGYVRSRLPALAESDPAVYAWLGDADAVRGGLSGRAVVQSTTGHYPGGPETAVVSAMRKAVEAHVTGSGGRLPRSVIGQLRLSTTAEFGARIAGLHRAGLVSLLAHHGVDADMLIDRSEAGLRAELAVLYPTSAAPLDDAEMRTVMRAVARWEEDYITDVGEIFLPLLAHTFGARVEVAWDGRLADTRRAGPSGASRVIEVHYNGVDHYNGSSAEAHDLLVYGDSVAPKRVKPEEHDGEGDVRVNPLWIPLDDVDPDLLVTANPDTVWIYTVTEDGQILLGSEQPSGIITPEQFDALLAGMRSVAPDLTADGLRKDLDGLGHTGIAARFGESGRSEPGMSRGSGEVRWSPELKRWTVNDKLSRYRSESVRPGLGLDVAAGRLREVAELLTERLGVRVVPEQTKTATAAPSDQPPAPVLPPPAVPLKGMVSVAELEAIGMTLSLAQSTQAALLRDKLPVEEMGLTPEQHRLIRVQRGEPDTSAPTRLLLDSPEPSSPGAAPTPST</sequence>
<feature type="region of interest" description="Disordered" evidence="2">
    <location>
        <begin position="338"/>
        <end position="493"/>
    </location>
</feature>
<feature type="compositionally biased region" description="Basic and acidic residues" evidence="2">
    <location>
        <begin position="1146"/>
        <end position="1163"/>
    </location>
</feature>
<comment type="caution">
    <text evidence="4">The sequence shown here is derived from an EMBL/GenBank/DDBJ whole genome shotgun (WGS) entry which is preliminary data.</text>
</comment>
<feature type="transmembrane region" description="Helical" evidence="3">
    <location>
        <begin position="115"/>
        <end position="135"/>
    </location>
</feature>
<dbReference type="EMBL" id="JAFEUF010000007">
    <property type="protein sequence ID" value="MBM7052865.1"/>
    <property type="molecule type" value="Genomic_DNA"/>
</dbReference>
<evidence type="ECO:0000256" key="2">
    <source>
        <dbReference type="SAM" id="MobiDB-lite"/>
    </source>
</evidence>
<keyword evidence="1" id="KW-0175">Coiled coil</keyword>
<feature type="compositionally biased region" description="Polar residues" evidence="2">
    <location>
        <begin position="616"/>
        <end position="650"/>
    </location>
</feature>
<feature type="region of interest" description="Disordered" evidence="2">
    <location>
        <begin position="3901"/>
        <end position="3942"/>
    </location>
</feature>
<evidence type="ECO:0000256" key="3">
    <source>
        <dbReference type="SAM" id="Phobius"/>
    </source>
</evidence>
<feature type="compositionally biased region" description="Polar residues" evidence="2">
    <location>
        <begin position="515"/>
        <end position="546"/>
    </location>
</feature>
<keyword evidence="3" id="KW-0812">Transmembrane</keyword>
<feature type="compositionally biased region" description="Low complexity" evidence="2">
    <location>
        <begin position="3331"/>
        <end position="3340"/>
    </location>
</feature>
<feature type="compositionally biased region" description="Basic and acidic residues" evidence="2">
    <location>
        <begin position="3388"/>
        <end position="3399"/>
    </location>
</feature>
<feature type="compositionally biased region" description="Basic and acidic residues" evidence="2">
    <location>
        <begin position="3904"/>
        <end position="3916"/>
    </location>
</feature>
<feature type="coiled-coil region" evidence="1">
    <location>
        <begin position="2985"/>
        <end position="3044"/>
    </location>
</feature>
<gene>
    <name evidence="4" type="ORF">JS521_03010</name>
</gene>
<feature type="compositionally biased region" description="Basic and acidic residues" evidence="2">
    <location>
        <begin position="2479"/>
        <end position="2490"/>
    </location>
</feature>
<dbReference type="Proteomes" id="UP000712045">
    <property type="component" value="Unassembled WGS sequence"/>
</dbReference>
<evidence type="ECO:0000313" key="4">
    <source>
        <dbReference type="EMBL" id="MBM7052865.1"/>
    </source>
</evidence>
<feature type="compositionally biased region" description="Low complexity" evidence="2">
    <location>
        <begin position="808"/>
        <end position="844"/>
    </location>
</feature>
<feature type="region of interest" description="Disordered" evidence="2">
    <location>
        <begin position="2465"/>
        <end position="2493"/>
    </location>
</feature>
<feature type="compositionally biased region" description="Low complexity" evidence="2">
    <location>
        <begin position="779"/>
        <end position="794"/>
    </location>
</feature>
<feature type="region of interest" description="Disordered" evidence="2">
    <location>
        <begin position="3321"/>
        <end position="3340"/>
    </location>
</feature>
<feature type="region of interest" description="Disordered" evidence="2">
    <location>
        <begin position="505"/>
        <end position="889"/>
    </location>
</feature>
<feature type="compositionally biased region" description="Basic and acidic residues" evidence="2">
    <location>
        <begin position="767"/>
        <end position="776"/>
    </location>
</feature>
<feature type="region of interest" description="Disordered" evidence="2">
    <location>
        <begin position="3765"/>
        <end position="3784"/>
    </location>
</feature>
<feature type="compositionally biased region" description="Low complexity" evidence="2">
    <location>
        <begin position="651"/>
        <end position="673"/>
    </location>
</feature>
<keyword evidence="5" id="KW-1185">Reference proteome</keyword>
<accession>A0ABS2HT92</accession>
<feature type="region of interest" description="Disordered" evidence="2">
    <location>
        <begin position="1083"/>
        <end position="1169"/>
    </location>
</feature>
<feature type="compositionally biased region" description="Low complexity" evidence="2">
    <location>
        <begin position="3928"/>
        <end position="3942"/>
    </location>
</feature>
<name>A0ABS2HT92_9ACTN</name>
<evidence type="ECO:0000313" key="5">
    <source>
        <dbReference type="Proteomes" id="UP000712045"/>
    </source>
</evidence>
<proteinExistence type="predicted"/>
<evidence type="ECO:0000256" key="1">
    <source>
        <dbReference type="SAM" id="Coils"/>
    </source>
</evidence>
<dbReference type="RefSeq" id="WP_205081131.1">
    <property type="nucleotide sequence ID" value="NZ_JAFEUF010000007.1"/>
</dbReference>
<feature type="compositionally biased region" description="Low complexity" evidence="2">
    <location>
        <begin position="1088"/>
        <end position="1115"/>
    </location>
</feature>
<keyword evidence="3" id="KW-0472">Membrane</keyword>
<keyword evidence="3" id="KW-1133">Transmembrane helix</keyword>
<feature type="compositionally biased region" description="Gly residues" evidence="2">
    <location>
        <begin position="440"/>
        <end position="452"/>
    </location>
</feature>
<feature type="compositionally biased region" description="Pro residues" evidence="2">
    <location>
        <begin position="397"/>
        <end position="408"/>
    </location>
</feature>
<protein>
    <submittedName>
        <fullName evidence="4">Uncharacterized protein</fullName>
    </submittedName>
</protein>
<reference evidence="4 5" key="1">
    <citation type="submission" date="2021-02" db="EMBL/GenBank/DDBJ databases">
        <title>Genome Streptomyces sp. RHZ10.</title>
        <authorList>
            <person name="Besaury L."/>
        </authorList>
    </citation>
    <scope>NUCLEOTIDE SEQUENCE [LARGE SCALE GENOMIC DNA]</scope>
    <source>
        <strain evidence="4 5">RHZ10</strain>
    </source>
</reference>
<organism evidence="4 5">
    <name type="scientific">Streptomyces durocortorensis</name>
    <dbReference type="NCBI Taxonomy" id="2811104"/>
    <lineage>
        <taxon>Bacteria</taxon>
        <taxon>Bacillati</taxon>
        <taxon>Actinomycetota</taxon>
        <taxon>Actinomycetes</taxon>
        <taxon>Kitasatosporales</taxon>
        <taxon>Streptomycetaceae</taxon>
        <taxon>Streptomyces</taxon>
    </lineage>
</organism>